<protein>
    <recommendedName>
        <fullName evidence="9">Histidine--tRNA ligase</fullName>
        <ecNumber evidence="9">6.1.1.21</ecNumber>
    </recommendedName>
    <alternativeName>
        <fullName evidence="9">Histidyl-tRNA synthetase</fullName>
        <shortName evidence="9">HisRS</shortName>
    </alternativeName>
</protein>
<keyword evidence="7 9" id="KW-0030">Aminoacyl-tRNA synthetase</keyword>
<evidence type="ECO:0000256" key="7">
    <source>
        <dbReference type="ARBA" id="ARBA00023146"/>
    </source>
</evidence>
<dbReference type="Pfam" id="PF03129">
    <property type="entry name" value="HGTP_anticodon"/>
    <property type="match status" value="1"/>
</dbReference>
<feature type="binding site" evidence="10">
    <location>
        <position position="283"/>
    </location>
    <ligand>
        <name>L-histidine</name>
        <dbReference type="ChEBI" id="CHEBI:57595"/>
    </ligand>
</feature>
<evidence type="ECO:0000256" key="8">
    <source>
        <dbReference type="ARBA" id="ARBA00047639"/>
    </source>
</evidence>
<dbReference type="SUPFAM" id="SSF52954">
    <property type="entry name" value="Class II aaRS ABD-related"/>
    <property type="match status" value="1"/>
</dbReference>
<keyword evidence="6 9" id="KW-0648">Protein biosynthesis</keyword>
<dbReference type="InterPro" id="IPR015807">
    <property type="entry name" value="His-tRNA-ligase"/>
</dbReference>
<comment type="similarity">
    <text evidence="1 9">Belongs to the class-II aminoacyl-tRNA synthetase family.</text>
</comment>
<dbReference type="InterPro" id="IPR004516">
    <property type="entry name" value="HisRS/HisZ"/>
</dbReference>
<evidence type="ECO:0000256" key="1">
    <source>
        <dbReference type="ARBA" id="ARBA00008226"/>
    </source>
</evidence>
<feature type="binding site" evidence="10">
    <location>
        <position position="129"/>
    </location>
    <ligand>
        <name>L-histidine</name>
        <dbReference type="ChEBI" id="CHEBI:57595"/>
    </ligand>
</feature>
<dbReference type="EC" id="6.1.1.21" evidence="9"/>
<feature type="binding site" evidence="10">
    <location>
        <begin position="287"/>
        <end position="288"/>
    </location>
    <ligand>
        <name>L-histidine</name>
        <dbReference type="ChEBI" id="CHEBI:57595"/>
    </ligand>
</feature>
<evidence type="ECO:0000256" key="6">
    <source>
        <dbReference type="ARBA" id="ARBA00022917"/>
    </source>
</evidence>
<dbReference type="RefSeq" id="WP_131584853.1">
    <property type="nucleotide sequence ID" value="NZ_SJZJ01000024.1"/>
</dbReference>
<dbReference type="GO" id="GO:0005524">
    <property type="term" value="F:ATP binding"/>
    <property type="evidence" value="ECO:0007669"/>
    <property type="project" value="UniProtKB-UniRule"/>
</dbReference>
<dbReference type="EMBL" id="SJZJ01000024">
    <property type="protein sequence ID" value="TCJ22275.1"/>
    <property type="molecule type" value="Genomic_DNA"/>
</dbReference>
<comment type="catalytic activity">
    <reaction evidence="8 9">
        <text>tRNA(His) + L-histidine + ATP = L-histidyl-tRNA(His) + AMP + diphosphate + H(+)</text>
        <dbReference type="Rhea" id="RHEA:17313"/>
        <dbReference type="Rhea" id="RHEA-COMP:9665"/>
        <dbReference type="Rhea" id="RHEA-COMP:9689"/>
        <dbReference type="ChEBI" id="CHEBI:15378"/>
        <dbReference type="ChEBI" id="CHEBI:30616"/>
        <dbReference type="ChEBI" id="CHEBI:33019"/>
        <dbReference type="ChEBI" id="CHEBI:57595"/>
        <dbReference type="ChEBI" id="CHEBI:78442"/>
        <dbReference type="ChEBI" id="CHEBI:78527"/>
        <dbReference type="ChEBI" id="CHEBI:456215"/>
        <dbReference type="EC" id="6.1.1.21"/>
    </reaction>
</comment>
<evidence type="ECO:0000256" key="3">
    <source>
        <dbReference type="ARBA" id="ARBA00022490"/>
    </source>
</evidence>
<dbReference type="HAMAP" id="MF_00127">
    <property type="entry name" value="His_tRNA_synth"/>
    <property type="match status" value="1"/>
</dbReference>
<comment type="subunit">
    <text evidence="2 9">Homodimer.</text>
</comment>
<evidence type="ECO:0000256" key="2">
    <source>
        <dbReference type="ARBA" id="ARBA00011738"/>
    </source>
</evidence>
<comment type="caution">
    <text evidence="13">The sequence shown here is derived from an EMBL/GenBank/DDBJ whole genome shotgun (WGS) entry which is preliminary data.</text>
</comment>
<keyword evidence="3 9" id="KW-0963">Cytoplasm</keyword>
<keyword evidence="14" id="KW-1185">Reference proteome</keyword>
<dbReference type="InterPro" id="IPR041715">
    <property type="entry name" value="HisRS-like_core"/>
</dbReference>
<feature type="binding site" evidence="10">
    <location>
        <begin position="81"/>
        <end position="83"/>
    </location>
    <ligand>
        <name>L-histidine</name>
        <dbReference type="ChEBI" id="CHEBI:57595"/>
    </ligand>
</feature>
<dbReference type="PIRSF" id="PIRSF001549">
    <property type="entry name" value="His-tRNA_synth"/>
    <property type="match status" value="1"/>
</dbReference>
<accession>A0A4R1BY55</accession>
<dbReference type="PANTHER" id="PTHR11476:SF7">
    <property type="entry name" value="HISTIDINE--TRNA LIGASE"/>
    <property type="match status" value="1"/>
</dbReference>
<dbReference type="CDD" id="cd00773">
    <property type="entry name" value="HisRS-like_core"/>
    <property type="match status" value="1"/>
</dbReference>
<evidence type="ECO:0000256" key="4">
    <source>
        <dbReference type="ARBA" id="ARBA00022741"/>
    </source>
</evidence>
<dbReference type="Pfam" id="PF13393">
    <property type="entry name" value="tRNA-synt_His"/>
    <property type="match status" value="1"/>
</dbReference>
<evidence type="ECO:0000313" key="14">
    <source>
        <dbReference type="Proteomes" id="UP000295453"/>
    </source>
</evidence>
<organism evidence="13 14">
    <name type="scientific">Nocardioides jejuensis</name>
    <dbReference type="NCBI Taxonomy" id="2502782"/>
    <lineage>
        <taxon>Bacteria</taxon>
        <taxon>Bacillati</taxon>
        <taxon>Actinomycetota</taxon>
        <taxon>Actinomycetes</taxon>
        <taxon>Propionibacteriales</taxon>
        <taxon>Nocardioidaceae</taxon>
        <taxon>Nocardioides</taxon>
    </lineage>
</organism>
<evidence type="ECO:0000256" key="11">
    <source>
        <dbReference type="SAM" id="MobiDB-lite"/>
    </source>
</evidence>
<evidence type="ECO:0000259" key="12">
    <source>
        <dbReference type="PROSITE" id="PS50862"/>
    </source>
</evidence>
<dbReference type="OrthoDB" id="9800814at2"/>
<feature type="region of interest" description="Disordered" evidence="11">
    <location>
        <begin position="416"/>
        <end position="461"/>
    </location>
</feature>
<evidence type="ECO:0000256" key="5">
    <source>
        <dbReference type="ARBA" id="ARBA00022840"/>
    </source>
</evidence>
<dbReference type="InterPro" id="IPR036621">
    <property type="entry name" value="Anticodon-bd_dom_sf"/>
</dbReference>
<dbReference type="GO" id="GO:0006427">
    <property type="term" value="P:histidyl-tRNA aminoacylation"/>
    <property type="evidence" value="ECO:0007669"/>
    <property type="project" value="UniProtKB-UniRule"/>
</dbReference>
<dbReference type="GO" id="GO:0004821">
    <property type="term" value="F:histidine-tRNA ligase activity"/>
    <property type="evidence" value="ECO:0007669"/>
    <property type="project" value="UniProtKB-UniRule"/>
</dbReference>
<dbReference type="GO" id="GO:0005737">
    <property type="term" value="C:cytoplasm"/>
    <property type="evidence" value="ECO:0007669"/>
    <property type="project" value="UniProtKB-SubCell"/>
</dbReference>
<dbReference type="InterPro" id="IPR006195">
    <property type="entry name" value="aa-tRNA-synth_II"/>
</dbReference>
<evidence type="ECO:0000256" key="10">
    <source>
        <dbReference type="PIRSR" id="PIRSR001549-1"/>
    </source>
</evidence>
<keyword evidence="5 9" id="KW-0067">ATP-binding</keyword>
<dbReference type="InterPro" id="IPR004154">
    <property type="entry name" value="Anticodon-bd"/>
</dbReference>
<feature type="binding site" evidence="10">
    <location>
        <position position="111"/>
    </location>
    <ligand>
        <name>L-histidine</name>
        <dbReference type="ChEBI" id="CHEBI:57595"/>
    </ligand>
</feature>
<dbReference type="InterPro" id="IPR045864">
    <property type="entry name" value="aa-tRNA-synth_II/BPL/LPL"/>
</dbReference>
<feature type="binding site" evidence="10">
    <location>
        <position position="125"/>
    </location>
    <ligand>
        <name>L-histidine</name>
        <dbReference type="ChEBI" id="CHEBI:57595"/>
    </ligand>
</feature>
<evidence type="ECO:0000313" key="13">
    <source>
        <dbReference type="EMBL" id="TCJ22275.1"/>
    </source>
</evidence>
<reference evidence="13 14" key="1">
    <citation type="submission" date="2019-03" db="EMBL/GenBank/DDBJ databases">
        <authorList>
            <person name="Kim M.K.M."/>
        </authorList>
    </citation>
    <scope>NUCLEOTIDE SEQUENCE [LARGE SCALE GENOMIC DNA]</scope>
    <source>
        <strain evidence="13 14">18JY15-6</strain>
    </source>
</reference>
<dbReference type="NCBIfam" id="TIGR00442">
    <property type="entry name" value="hisS"/>
    <property type="match status" value="1"/>
</dbReference>
<dbReference type="AlphaFoldDB" id="A0A4R1BY55"/>
<comment type="subcellular location">
    <subcellularLocation>
        <location evidence="9">Cytoplasm</location>
    </subcellularLocation>
</comment>
<dbReference type="PANTHER" id="PTHR11476">
    <property type="entry name" value="HISTIDYL-TRNA SYNTHETASE"/>
    <property type="match status" value="1"/>
</dbReference>
<gene>
    <name evidence="9" type="primary">hisS</name>
    <name evidence="13" type="ORF">EPD65_13110</name>
</gene>
<dbReference type="Proteomes" id="UP000295453">
    <property type="component" value="Unassembled WGS sequence"/>
</dbReference>
<dbReference type="SUPFAM" id="SSF55681">
    <property type="entry name" value="Class II aaRS and biotin synthetases"/>
    <property type="match status" value="1"/>
</dbReference>
<dbReference type="PROSITE" id="PS50862">
    <property type="entry name" value="AA_TRNA_LIGASE_II"/>
    <property type="match status" value="1"/>
</dbReference>
<name>A0A4R1BY55_9ACTN</name>
<dbReference type="Gene3D" id="3.30.930.10">
    <property type="entry name" value="Bira Bifunctional Protein, Domain 2"/>
    <property type="match status" value="1"/>
</dbReference>
<sequence length="461" mass="50485">MAKPTPLSGFPEFLPADRVVEQQVIATLSRTFELHGFGNIETRAVEPMDQLLRKGETSKEVYVLKRLHDTDGDAGMGLHFDLTVPFARYVMENAGKLEFPFRRWQIQKVWRGERPQEGRFREFTQADIDIVGRDVLPFHHDVEVARVMVEALSQLARPDSIGLPGFRLQVNNRKLIQGFYEGVGATDTDKVMQVIDKLDKLPVDKVRELLQSDAGLDEKQADLCLQLATIESEDASFVDAVRALGVESELLEEGLSELAAVIAGCASVTSETVRVVADLKIARGLDYYTGTVFETRLTGFESLGSICSGGRYDALASDGRFTYPGVGISLGLSRLLVPLVQKGHLTGSRQVPSAVLVALNEEESRPAADAVAQQLRASGVPTEVAAKADKFGKQIKYAEKRGIPFVLFERTDESGASTYEAKDIRSGEQVTVDPATWTPPAADLRPQVSASSTTDSKEISK</sequence>
<proteinExistence type="inferred from homology"/>
<feature type="domain" description="Aminoacyl-transfer RNA synthetases class-II family profile" evidence="12">
    <location>
        <begin position="20"/>
        <end position="352"/>
    </location>
</feature>
<keyword evidence="4 9" id="KW-0547">Nucleotide-binding</keyword>
<dbReference type="Gene3D" id="3.40.50.800">
    <property type="entry name" value="Anticodon-binding domain"/>
    <property type="match status" value="1"/>
</dbReference>
<keyword evidence="9 13" id="KW-0436">Ligase</keyword>
<evidence type="ECO:0000256" key="9">
    <source>
        <dbReference type="HAMAP-Rule" id="MF_00127"/>
    </source>
</evidence>